<gene>
    <name evidence="3" type="ORF">LCGC14_2460000</name>
</gene>
<protein>
    <submittedName>
        <fullName evidence="3">Uncharacterized protein</fullName>
    </submittedName>
</protein>
<dbReference type="AlphaFoldDB" id="A0A0F9BE28"/>
<reference evidence="3" key="1">
    <citation type="journal article" date="2015" name="Nature">
        <title>Complex archaea that bridge the gap between prokaryotes and eukaryotes.</title>
        <authorList>
            <person name="Spang A."/>
            <person name="Saw J.H."/>
            <person name="Jorgensen S.L."/>
            <person name="Zaremba-Niedzwiedzka K."/>
            <person name="Martijn J."/>
            <person name="Lind A.E."/>
            <person name="van Eijk R."/>
            <person name="Schleper C."/>
            <person name="Guy L."/>
            <person name="Ettema T.J."/>
        </authorList>
    </citation>
    <scope>NUCLEOTIDE SEQUENCE</scope>
</reference>
<accession>A0A0F9BE28</accession>
<organism evidence="3">
    <name type="scientific">marine sediment metagenome</name>
    <dbReference type="NCBI Taxonomy" id="412755"/>
    <lineage>
        <taxon>unclassified sequences</taxon>
        <taxon>metagenomes</taxon>
        <taxon>ecological metagenomes</taxon>
    </lineage>
</organism>
<proteinExistence type="predicted"/>
<comment type="caution">
    <text evidence="3">The sequence shown here is derived from an EMBL/GenBank/DDBJ whole genome shotgun (WGS) entry which is preliminary data.</text>
</comment>
<keyword evidence="2" id="KW-0472">Membrane</keyword>
<keyword evidence="2" id="KW-0812">Transmembrane</keyword>
<evidence type="ECO:0000256" key="1">
    <source>
        <dbReference type="SAM" id="MobiDB-lite"/>
    </source>
</evidence>
<dbReference type="EMBL" id="LAZR01038280">
    <property type="protein sequence ID" value="KKL19980.1"/>
    <property type="molecule type" value="Genomic_DNA"/>
</dbReference>
<name>A0A0F9BE28_9ZZZZ</name>
<sequence>MAMKRDEQEDINKPLRATAKELEEEEPLRPPNDPNKSRLDLGGGLGKTILVTAVVSFLVFTMIGFFGGGSFLTKQQFEDNLAGMVATLDQAKADVA</sequence>
<feature type="region of interest" description="Disordered" evidence="1">
    <location>
        <begin position="1"/>
        <end position="40"/>
    </location>
</feature>
<evidence type="ECO:0000256" key="2">
    <source>
        <dbReference type="SAM" id="Phobius"/>
    </source>
</evidence>
<feature type="compositionally biased region" description="Basic and acidic residues" evidence="1">
    <location>
        <begin position="1"/>
        <end position="21"/>
    </location>
</feature>
<feature type="transmembrane region" description="Helical" evidence="2">
    <location>
        <begin position="49"/>
        <end position="72"/>
    </location>
</feature>
<feature type="non-terminal residue" evidence="3">
    <location>
        <position position="96"/>
    </location>
</feature>
<keyword evidence="2" id="KW-1133">Transmembrane helix</keyword>
<evidence type="ECO:0000313" key="3">
    <source>
        <dbReference type="EMBL" id="KKL19980.1"/>
    </source>
</evidence>